<keyword evidence="2" id="KW-0479">Metal-binding</keyword>
<evidence type="ECO:0000256" key="4">
    <source>
        <dbReference type="ARBA" id="ARBA00022837"/>
    </source>
</evidence>
<accession>A0ABU0A1L5</accession>
<evidence type="ECO:0000256" key="1">
    <source>
        <dbReference type="ARBA" id="ARBA00008779"/>
    </source>
</evidence>
<dbReference type="Gene3D" id="3.40.720.10">
    <property type="entry name" value="Alkaline Phosphatase, subunit A"/>
    <property type="match status" value="1"/>
</dbReference>
<gene>
    <name evidence="6" type="ORF">J2S74_004566</name>
</gene>
<dbReference type="Gene3D" id="3.30.1120.10">
    <property type="match status" value="1"/>
</dbReference>
<dbReference type="PANTHER" id="PTHR42693:SF43">
    <property type="entry name" value="BLL2667 PROTEIN"/>
    <property type="match status" value="1"/>
</dbReference>
<dbReference type="Pfam" id="PF00884">
    <property type="entry name" value="Sulfatase"/>
    <property type="match status" value="1"/>
</dbReference>
<dbReference type="Gene3D" id="2.60.120.200">
    <property type="match status" value="1"/>
</dbReference>
<dbReference type="InterPro" id="IPR050738">
    <property type="entry name" value="Sulfatase"/>
</dbReference>
<comment type="similarity">
    <text evidence="1">Belongs to the sulfatase family.</text>
</comment>
<dbReference type="InterPro" id="IPR000917">
    <property type="entry name" value="Sulfatase_N"/>
</dbReference>
<proteinExistence type="inferred from homology"/>
<evidence type="ECO:0000259" key="5">
    <source>
        <dbReference type="Pfam" id="PF00884"/>
    </source>
</evidence>
<dbReference type="EC" id="3.1.6.1" evidence="6"/>
<evidence type="ECO:0000256" key="2">
    <source>
        <dbReference type="ARBA" id="ARBA00022723"/>
    </source>
</evidence>
<sequence>MAKINETIKGSYKNKDKLNVVYIVLDDSGFSDFGCFGSEIETPNLNWLAENGLRFTNYHSPPTCSPTRSSLLTGRNHHAVGMATVANFDFGPEFPNKRGRIVPEAATIAEVLKGNGYNNYALGKWHLSPSHQATPAGPYDNWPLGKGFDRFYGFLEDSTDQYKPEMVNDNTFVEDNEEGYHVSEAIVNKANQYITDHVSIDPNRPFFLTLNFGAQHQPVQVFKEYIDLYSGKYDVGWDVIRKQRFEKQKELGIIPENAEFIARNPGVKAWDELSSEEQKVFARFKEVYAGFLTHTDEQIGKLLDHLRAVDELDKTIVVVISDDGASSRGSTNGSVNHTLSYNGIDQDFDYILEDYDDMGSEKSKIEFPNGWAQVSNTPFKFYKATTFEGGLRNPLIIYHPTKIEEKGGIRNQYLHVSDITPTIYDLLDVKMPEEVKGVKQMPLHGQSFLQAFHNPEARGREIQYYEHNGMRAIYYKGWKAIGIRRPGQPFENDPWQLYHAEVDCTENHNLAETNKEKLVELQKIWEVEAEKYNVFPMSDAGPDGFSKIADDTLRARNYFVLYPGMSHLPEGAAPFIINRSYSIRVPIERKSGAEEGVLVALGGSESGYTLYIKNNRLVYEYNIGTMLYRVESREDVPKGEITVELYFKRTGNYKGVASLYIDDCKVGEGAIEQTHPYKLSFEGLDIGKDSRYPVSPVYRNLGEFSFTGIIKKVIYDIVAEK</sequence>
<reference evidence="6 7" key="1">
    <citation type="submission" date="2023-07" db="EMBL/GenBank/DDBJ databases">
        <title>Genomic Encyclopedia of Type Strains, Phase IV (KMG-IV): sequencing the most valuable type-strain genomes for metagenomic binning, comparative biology and taxonomic classification.</title>
        <authorList>
            <person name="Goeker M."/>
        </authorList>
    </citation>
    <scope>NUCLEOTIDE SEQUENCE [LARGE SCALE GENOMIC DNA]</scope>
    <source>
        <strain evidence="6 7">DSM 9768</strain>
    </source>
</reference>
<dbReference type="SUPFAM" id="SSF49899">
    <property type="entry name" value="Concanavalin A-like lectins/glucanases"/>
    <property type="match status" value="1"/>
</dbReference>
<dbReference type="PANTHER" id="PTHR42693">
    <property type="entry name" value="ARYLSULFATASE FAMILY MEMBER"/>
    <property type="match status" value="1"/>
</dbReference>
<dbReference type="GO" id="GO:0004065">
    <property type="term" value="F:arylsulfatase activity"/>
    <property type="evidence" value="ECO:0007669"/>
    <property type="project" value="UniProtKB-EC"/>
</dbReference>
<evidence type="ECO:0000256" key="3">
    <source>
        <dbReference type="ARBA" id="ARBA00022801"/>
    </source>
</evidence>
<dbReference type="PROSITE" id="PS00523">
    <property type="entry name" value="SULFATASE_1"/>
    <property type="match status" value="1"/>
</dbReference>
<organism evidence="6 7">
    <name type="scientific">Evansella vedderi</name>
    <dbReference type="NCBI Taxonomy" id="38282"/>
    <lineage>
        <taxon>Bacteria</taxon>
        <taxon>Bacillati</taxon>
        <taxon>Bacillota</taxon>
        <taxon>Bacilli</taxon>
        <taxon>Bacillales</taxon>
        <taxon>Bacillaceae</taxon>
        <taxon>Evansella</taxon>
    </lineage>
</organism>
<dbReference type="Proteomes" id="UP001230005">
    <property type="component" value="Unassembled WGS sequence"/>
</dbReference>
<comment type="caution">
    <text evidence="6">The sequence shown here is derived from an EMBL/GenBank/DDBJ whole genome shotgun (WGS) entry which is preliminary data.</text>
</comment>
<keyword evidence="7" id="KW-1185">Reference proteome</keyword>
<name>A0ABU0A1L5_9BACI</name>
<feature type="domain" description="Sulfatase N-terminal" evidence="5">
    <location>
        <begin position="19"/>
        <end position="429"/>
    </location>
</feature>
<dbReference type="CDD" id="cd16025">
    <property type="entry name" value="PAS_like"/>
    <property type="match status" value="1"/>
</dbReference>
<evidence type="ECO:0000313" key="7">
    <source>
        <dbReference type="Proteomes" id="UP001230005"/>
    </source>
</evidence>
<dbReference type="SUPFAM" id="SSF53649">
    <property type="entry name" value="Alkaline phosphatase-like"/>
    <property type="match status" value="1"/>
</dbReference>
<protein>
    <submittedName>
        <fullName evidence="6">Arylsulfatase</fullName>
        <ecNumber evidence="6">3.1.6.1</ecNumber>
    </submittedName>
</protein>
<keyword evidence="4" id="KW-0106">Calcium</keyword>
<dbReference type="InterPro" id="IPR017850">
    <property type="entry name" value="Alkaline_phosphatase_core_sf"/>
</dbReference>
<dbReference type="InterPro" id="IPR013320">
    <property type="entry name" value="ConA-like_dom_sf"/>
</dbReference>
<dbReference type="InterPro" id="IPR024607">
    <property type="entry name" value="Sulfatase_CS"/>
</dbReference>
<keyword evidence="3 6" id="KW-0378">Hydrolase</keyword>
<dbReference type="RefSeq" id="WP_307330344.1">
    <property type="nucleotide sequence ID" value="NZ_JAUSUG010000023.1"/>
</dbReference>
<dbReference type="EMBL" id="JAUSUG010000023">
    <property type="protein sequence ID" value="MDQ0257120.1"/>
    <property type="molecule type" value="Genomic_DNA"/>
</dbReference>
<evidence type="ECO:0000313" key="6">
    <source>
        <dbReference type="EMBL" id="MDQ0257120.1"/>
    </source>
</evidence>